<accession>A0A316GP41</accession>
<proteinExistence type="predicted"/>
<evidence type="ECO:0000313" key="2">
    <source>
        <dbReference type="Proteomes" id="UP000245708"/>
    </source>
</evidence>
<keyword evidence="2" id="KW-1185">Reference proteome</keyword>
<sequence length="230" mass="24499">MQALPRVLSGGMCHRIRRCLAPFVVALAALAGPAAGHPHIFVDAGVTVLRDSAGHVSAVEVTWRYDELYSLILTEDYGLDPDYDLQLTEAEVTEMLGFDLNWGSGFSGGLVLLQADRPLDLGPPEPVSMRLLDTGQIETTHRRAVHGAAPGGLVAQIYDPEFYIAFEMILPNTVAGEPGCRVDLIRADLDAAYAALEAALEAIGGAVAAEDNFPAVGALFADRVEITCPE</sequence>
<reference evidence="1 2" key="1">
    <citation type="submission" date="2018-05" db="EMBL/GenBank/DDBJ databases">
        <title>Genomic Encyclopedia of Type Strains, Phase IV (KMG-IV): sequencing the most valuable type-strain genomes for metagenomic binning, comparative biology and taxonomic classification.</title>
        <authorList>
            <person name="Goeker M."/>
        </authorList>
    </citation>
    <scope>NUCLEOTIDE SEQUENCE [LARGE SCALE GENOMIC DNA]</scope>
    <source>
        <strain evidence="1 2">DSM 16097</strain>
    </source>
</reference>
<dbReference type="InterPro" id="IPR010412">
    <property type="entry name" value="DUF1007"/>
</dbReference>
<protein>
    <submittedName>
        <fullName evidence="1">ABC-type uncharacterized transport system substrate-binding protein</fullName>
    </submittedName>
</protein>
<dbReference type="AlphaFoldDB" id="A0A316GP41"/>
<name>A0A316GP41_9RHOB</name>
<dbReference type="EMBL" id="QGGW01000001">
    <property type="protein sequence ID" value="PWK62654.1"/>
    <property type="molecule type" value="Genomic_DNA"/>
</dbReference>
<gene>
    <name evidence="1" type="ORF">C7455_101684</name>
</gene>
<organism evidence="1 2">
    <name type="scientific">Roseicyclus mahoneyensis</name>
    <dbReference type="NCBI Taxonomy" id="164332"/>
    <lineage>
        <taxon>Bacteria</taxon>
        <taxon>Pseudomonadati</taxon>
        <taxon>Pseudomonadota</taxon>
        <taxon>Alphaproteobacteria</taxon>
        <taxon>Rhodobacterales</taxon>
        <taxon>Roseobacteraceae</taxon>
        <taxon>Roseicyclus</taxon>
    </lineage>
</organism>
<dbReference type="Pfam" id="PF06226">
    <property type="entry name" value="DUF1007"/>
    <property type="match status" value="1"/>
</dbReference>
<dbReference type="Proteomes" id="UP000245708">
    <property type="component" value="Unassembled WGS sequence"/>
</dbReference>
<evidence type="ECO:0000313" key="1">
    <source>
        <dbReference type="EMBL" id="PWK62654.1"/>
    </source>
</evidence>
<comment type="caution">
    <text evidence="1">The sequence shown here is derived from an EMBL/GenBank/DDBJ whole genome shotgun (WGS) entry which is preliminary data.</text>
</comment>